<proteinExistence type="inferred from homology"/>
<dbReference type="RefSeq" id="WP_057663496.1">
    <property type="nucleotide sequence ID" value="NZ_JACIUV010000003.1"/>
</dbReference>
<sequence>MIFDILSSAGHEQVVFCHNPDAGLRAIIALHNTTLGPALGGVRMRAYATEAEALDDVLKLSRTMTYKNAMAGLNVGGGKAVIIGDPKTDKTEVLFRAFGRYVDALGGRYITAEDVGTDVTDMEHIYLESAFVTGVHQAHGGSGDPAPFTAYGALQGMRATCARRLGHEDLSRLRIAIQGLGHIGMELTKLLRDHGATLLVSDLDPARVARAVNEFGATAVDPEQLLDTPADLFCPCGHEAALTADSVARLQVQMVCGTANNQLGDAQAGQILAGRGILYAPDYVVNAGGVMNVSLELDGYNRERAMRLIRSIHSNLGKVFDHAEQHGCTPQQAADRIAEQRLAAIGKLKLPLGRATPRMSRLRGE</sequence>
<feature type="active site" description="Proton donor/acceptor" evidence="5">
    <location>
        <position position="79"/>
    </location>
</feature>
<keyword evidence="4 6" id="KW-0520">NAD</keyword>
<dbReference type="InterPro" id="IPR033524">
    <property type="entry name" value="Glu/Leu/Phe/Val_DH_AS"/>
</dbReference>
<gene>
    <name evidence="9" type="ORF">ABB25_02955</name>
    <name evidence="10" type="ORF">H4O09_07965</name>
</gene>
<evidence type="ECO:0000313" key="12">
    <source>
        <dbReference type="Proteomes" id="UP000550609"/>
    </source>
</evidence>
<dbReference type="AlphaFoldDB" id="A0A0R0C0W7"/>
<evidence type="ECO:0000259" key="8">
    <source>
        <dbReference type="SMART" id="SM00839"/>
    </source>
</evidence>
<dbReference type="InterPro" id="IPR046346">
    <property type="entry name" value="Aminoacid_DH-like_N_sf"/>
</dbReference>
<dbReference type="STRING" id="266128.ABB25_02955"/>
<evidence type="ECO:0000313" key="11">
    <source>
        <dbReference type="Proteomes" id="UP000051254"/>
    </source>
</evidence>
<reference evidence="9 11" key="1">
    <citation type="submission" date="2015-05" db="EMBL/GenBank/DDBJ databases">
        <title>Genome sequencing and analysis of members of genus Stenotrophomonas.</title>
        <authorList>
            <person name="Patil P.P."/>
            <person name="Midha S."/>
            <person name="Patil P.B."/>
        </authorList>
    </citation>
    <scope>NUCLEOTIDE SEQUENCE [LARGE SCALE GENOMIC DNA]</scope>
    <source>
        <strain evidence="9 11">DSM 17805</strain>
    </source>
</reference>
<dbReference type="PATRIC" id="fig|266128.3.peg.2252"/>
<evidence type="ECO:0000256" key="2">
    <source>
        <dbReference type="ARBA" id="ARBA00006382"/>
    </source>
</evidence>
<dbReference type="Pfam" id="PF00208">
    <property type="entry name" value="ELFV_dehydrog"/>
    <property type="match status" value="1"/>
</dbReference>
<dbReference type="GO" id="GO:0000166">
    <property type="term" value="F:nucleotide binding"/>
    <property type="evidence" value="ECO:0007669"/>
    <property type="project" value="UniProtKB-KW"/>
</dbReference>
<feature type="binding site" evidence="6">
    <location>
        <begin position="179"/>
        <end position="184"/>
    </location>
    <ligand>
        <name>NAD(+)</name>
        <dbReference type="ChEBI" id="CHEBI:57540"/>
    </ligand>
</feature>
<dbReference type="GO" id="GO:0006520">
    <property type="term" value="P:amino acid metabolic process"/>
    <property type="evidence" value="ECO:0007669"/>
    <property type="project" value="InterPro"/>
</dbReference>
<dbReference type="InterPro" id="IPR016211">
    <property type="entry name" value="Glu/Phe/Leu/Val/Trp_DH_bac/arc"/>
</dbReference>
<dbReference type="OrthoDB" id="9803297at2"/>
<comment type="similarity">
    <text evidence="2 7">Belongs to the Glu/Leu/Phe/Val dehydrogenases family.</text>
</comment>
<dbReference type="PANTHER" id="PTHR42722:SF1">
    <property type="entry name" value="VALINE DEHYDROGENASE"/>
    <property type="match status" value="1"/>
</dbReference>
<dbReference type="InterPro" id="IPR006096">
    <property type="entry name" value="Glu/Leu/Phe/Val/Trp_DH_C"/>
</dbReference>
<accession>A0A7W3V0Z7</accession>
<dbReference type="EMBL" id="JACIUV010000003">
    <property type="protein sequence ID" value="MBB1116982.1"/>
    <property type="molecule type" value="Genomic_DNA"/>
</dbReference>
<dbReference type="PRINTS" id="PR00082">
    <property type="entry name" value="GLFDHDRGNASE"/>
</dbReference>
<dbReference type="EMBL" id="LDJH01000006">
    <property type="protein sequence ID" value="KRG59543.1"/>
    <property type="molecule type" value="Genomic_DNA"/>
</dbReference>
<keyword evidence="6" id="KW-0547">Nucleotide-binding</keyword>
<dbReference type="InterPro" id="IPR006097">
    <property type="entry name" value="Glu/Leu/Phe/Val/Trp_DH_dimer"/>
</dbReference>
<comment type="caution">
    <text evidence="9">The sequence shown here is derived from an EMBL/GenBank/DDBJ whole genome shotgun (WGS) entry which is preliminary data.</text>
</comment>
<dbReference type="InterPro" id="IPR036291">
    <property type="entry name" value="NAD(P)-bd_dom_sf"/>
</dbReference>
<dbReference type="SUPFAM" id="SSF51735">
    <property type="entry name" value="NAD(P)-binding Rossmann-fold domains"/>
    <property type="match status" value="1"/>
</dbReference>
<dbReference type="Pfam" id="PF02812">
    <property type="entry name" value="ELFV_dehydrog_N"/>
    <property type="match status" value="1"/>
</dbReference>
<dbReference type="Proteomes" id="UP000051254">
    <property type="component" value="Unassembled WGS sequence"/>
</dbReference>
<dbReference type="SUPFAM" id="SSF53223">
    <property type="entry name" value="Aminoacid dehydrogenase-like, N-terminal domain"/>
    <property type="match status" value="1"/>
</dbReference>
<dbReference type="GO" id="GO:0016639">
    <property type="term" value="F:oxidoreductase activity, acting on the CH-NH2 group of donors, NAD or NADP as acceptor"/>
    <property type="evidence" value="ECO:0007669"/>
    <property type="project" value="InterPro"/>
</dbReference>
<dbReference type="PANTHER" id="PTHR42722">
    <property type="entry name" value="LEUCINE DEHYDROGENASE"/>
    <property type="match status" value="1"/>
</dbReference>
<comment type="function">
    <text evidence="1">Catalyzes the reversible oxidative deamination of glutamate to alpha-ketoglutarate and ammonia.</text>
</comment>
<evidence type="ECO:0000256" key="3">
    <source>
        <dbReference type="ARBA" id="ARBA00023002"/>
    </source>
</evidence>
<feature type="domain" description="Glutamate/phenylalanine/leucine/valine/L-tryptophan dehydrogenase C-terminal" evidence="8">
    <location>
        <begin position="143"/>
        <end position="350"/>
    </location>
</feature>
<dbReference type="Gene3D" id="3.40.50.10860">
    <property type="entry name" value="Leucine Dehydrogenase, chain A, domain 1"/>
    <property type="match status" value="1"/>
</dbReference>
<dbReference type="PIRSF" id="PIRSF000188">
    <property type="entry name" value="Phe_leu_dh"/>
    <property type="match status" value="1"/>
</dbReference>
<protein>
    <submittedName>
        <fullName evidence="10">Glu/Leu/Phe/Val dehydrogenase</fullName>
    </submittedName>
    <submittedName>
        <fullName evidence="9">Leucine dehydrogenase</fullName>
    </submittedName>
</protein>
<evidence type="ECO:0000256" key="5">
    <source>
        <dbReference type="PIRSR" id="PIRSR000188-1"/>
    </source>
</evidence>
<dbReference type="Gene3D" id="3.40.50.720">
    <property type="entry name" value="NAD(P)-binding Rossmann-like Domain"/>
    <property type="match status" value="1"/>
</dbReference>
<evidence type="ECO:0000256" key="4">
    <source>
        <dbReference type="ARBA" id="ARBA00023027"/>
    </source>
</evidence>
<keyword evidence="3 7" id="KW-0560">Oxidoreductase</keyword>
<evidence type="ECO:0000313" key="10">
    <source>
        <dbReference type="EMBL" id="MBB1116982.1"/>
    </source>
</evidence>
<evidence type="ECO:0000256" key="1">
    <source>
        <dbReference type="ARBA" id="ARBA00003868"/>
    </source>
</evidence>
<name>A0A0R0C0W7_9GAMM</name>
<dbReference type="Proteomes" id="UP000550609">
    <property type="component" value="Unassembled WGS sequence"/>
</dbReference>
<accession>A0A0R0C0W7</accession>
<organism evidence="9 11">
    <name type="scientific">Stenotrophomonas koreensis</name>
    <dbReference type="NCBI Taxonomy" id="266128"/>
    <lineage>
        <taxon>Bacteria</taxon>
        <taxon>Pseudomonadati</taxon>
        <taxon>Pseudomonadota</taxon>
        <taxon>Gammaproteobacteria</taxon>
        <taxon>Lysobacterales</taxon>
        <taxon>Lysobacteraceae</taxon>
        <taxon>Stenotrophomonas</taxon>
    </lineage>
</organism>
<dbReference type="PROSITE" id="PS00074">
    <property type="entry name" value="GLFV_DEHYDROGENASE"/>
    <property type="match status" value="1"/>
</dbReference>
<dbReference type="SMART" id="SM00839">
    <property type="entry name" value="ELFV_dehydrog"/>
    <property type="match status" value="1"/>
</dbReference>
<dbReference type="CDD" id="cd01075">
    <property type="entry name" value="NAD_bind_Leu_Phe_Val_DH"/>
    <property type="match status" value="1"/>
</dbReference>
<reference evidence="10 12" key="2">
    <citation type="submission" date="2020-08" db="EMBL/GenBank/DDBJ databases">
        <title>Stenotrophomonas sp. W1S232.</title>
        <authorList>
            <person name="Deng Y."/>
        </authorList>
    </citation>
    <scope>NUCLEOTIDE SEQUENCE [LARGE SCALE GENOMIC DNA]</scope>
    <source>
        <strain evidence="10 12">W1S232</strain>
    </source>
</reference>
<evidence type="ECO:0000256" key="6">
    <source>
        <dbReference type="PIRSR" id="PIRSR000188-2"/>
    </source>
</evidence>
<dbReference type="FunFam" id="3.40.50.10860:FF:000010">
    <property type="entry name" value="Leucine dehydrogenase"/>
    <property type="match status" value="1"/>
</dbReference>
<keyword evidence="11" id="KW-1185">Reference proteome</keyword>
<evidence type="ECO:0000256" key="7">
    <source>
        <dbReference type="RuleBase" id="RU004417"/>
    </source>
</evidence>
<dbReference type="InterPro" id="IPR006095">
    <property type="entry name" value="Glu/Leu/Phe/Val/Trp_DH"/>
</dbReference>
<evidence type="ECO:0000313" key="9">
    <source>
        <dbReference type="EMBL" id="KRG59543.1"/>
    </source>
</evidence>